<proteinExistence type="predicted"/>
<gene>
    <name evidence="1" type="ORF">QE424_000019</name>
</gene>
<protein>
    <submittedName>
        <fullName evidence="1">Uncharacterized protein</fullName>
    </submittedName>
</protein>
<evidence type="ECO:0000313" key="1">
    <source>
        <dbReference type="EMBL" id="MDQ1106860.1"/>
    </source>
</evidence>
<evidence type="ECO:0000313" key="2">
    <source>
        <dbReference type="Proteomes" id="UP001226084"/>
    </source>
</evidence>
<comment type="caution">
    <text evidence="1">The sequence shown here is derived from an EMBL/GenBank/DDBJ whole genome shotgun (WGS) entry which is preliminary data.</text>
</comment>
<dbReference type="RefSeq" id="WP_307105521.1">
    <property type="nucleotide sequence ID" value="NZ_JAUTAS010000001.1"/>
</dbReference>
<name>A0AAP5AGC7_9GAMM</name>
<dbReference type="AlphaFoldDB" id="A0AAP5AGC7"/>
<dbReference type="EMBL" id="JAUTAS010000001">
    <property type="protein sequence ID" value="MDQ1106860.1"/>
    <property type="molecule type" value="Genomic_DNA"/>
</dbReference>
<organism evidence="1 2">
    <name type="scientific">Stenotrophomonas rhizophila</name>
    <dbReference type="NCBI Taxonomy" id="216778"/>
    <lineage>
        <taxon>Bacteria</taxon>
        <taxon>Pseudomonadati</taxon>
        <taxon>Pseudomonadota</taxon>
        <taxon>Gammaproteobacteria</taxon>
        <taxon>Lysobacterales</taxon>
        <taxon>Lysobacteraceae</taxon>
        <taxon>Stenotrophomonas</taxon>
    </lineage>
</organism>
<dbReference type="Proteomes" id="UP001226084">
    <property type="component" value="Unassembled WGS sequence"/>
</dbReference>
<sequence length="229" mass="25031">MENLIPSRMERGVAMPRAIRATLLLVLSQCAGCSHEEAANPNAVNLEPKSSAGYANQLEIKDARAGDERPDINAETRAVGQQSLEPPNSIYLATETRFIEHGGLSRVRADEVLESREQFFRALDEMSSDAAKSMEAQDQAAHYRSALTQAVGADGAVASFSCGLSMCMGTVQTRKEVDNEQWTLRFLEADSTRVFGHMSAMEQVGNLHESRFIFSTDPNLPGIVVPIND</sequence>
<accession>A0AAP5AGC7</accession>
<reference evidence="1" key="1">
    <citation type="submission" date="2023-07" db="EMBL/GenBank/DDBJ databases">
        <title>Functional and genomic diversity of the sorghum phyllosphere microbiome.</title>
        <authorList>
            <person name="Shade A."/>
        </authorList>
    </citation>
    <scope>NUCLEOTIDE SEQUENCE</scope>
    <source>
        <strain evidence="1">SORGH_AS_0457</strain>
    </source>
</reference>